<comment type="caution">
    <text evidence="1">The sequence shown here is derived from an EMBL/GenBank/DDBJ whole genome shotgun (WGS) entry which is preliminary data.</text>
</comment>
<protein>
    <submittedName>
        <fullName evidence="1">Uncharacterized protein</fullName>
    </submittedName>
</protein>
<evidence type="ECO:0000313" key="2">
    <source>
        <dbReference type="Proteomes" id="UP000468531"/>
    </source>
</evidence>
<accession>A0A6P1BFI6</accession>
<name>A0A6P1BFI6_9BRAD</name>
<dbReference type="RefSeq" id="WP_163154065.1">
    <property type="nucleotide sequence ID" value="NZ_VKHP01000048.1"/>
</dbReference>
<reference evidence="1 2" key="1">
    <citation type="journal article" date="2020" name="Arch. Microbiol.">
        <title>Bradyrhizobium uaiense sp. nov., a new highly efficient cowpea symbiont.</title>
        <authorList>
            <person name="Cabral Michel D."/>
            <person name="Azarias Guimaraes A."/>
            <person name="Martins da Costa E."/>
            <person name="Soares de Carvalho T."/>
            <person name="Balsanelli E."/>
            <person name="Willems A."/>
            <person name="Maltempi de Souza E."/>
            <person name="de Souza Moreira F.M."/>
        </authorList>
    </citation>
    <scope>NUCLEOTIDE SEQUENCE [LARGE SCALE GENOMIC DNA]</scope>
    <source>
        <strain evidence="1 2">UFLA 03-164</strain>
    </source>
</reference>
<sequence length="116" mass="12516">MFKFVTEGLLFHHWGVLDRQKHGVWAGFLNRAGKEVHRRLLAGNAIAAGALAYEAAQSMDLPEMSIWVFQLFGGIRVSWDADEPDAMTRVVGGVTASHSVLQLLDGGQVSASPAVA</sequence>
<dbReference type="AlphaFoldDB" id="A0A6P1BFI6"/>
<gene>
    <name evidence="1" type="ORF">FNJ47_14545</name>
</gene>
<proteinExistence type="predicted"/>
<organism evidence="1 2">
    <name type="scientific">Bradyrhizobium uaiense</name>
    <dbReference type="NCBI Taxonomy" id="2594946"/>
    <lineage>
        <taxon>Bacteria</taxon>
        <taxon>Pseudomonadati</taxon>
        <taxon>Pseudomonadota</taxon>
        <taxon>Alphaproteobacteria</taxon>
        <taxon>Hyphomicrobiales</taxon>
        <taxon>Nitrobacteraceae</taxon>
        <taxon>Bradyrhizobium</taxon>
    </lineage>
</organism>
<dbReference type="Proteomes" id="UP000468531">
    <property type="component" value="Unassembled WGS sequence"/>
</dbReference>
<keyword evidence="2" id="KW-1185">Reference proteome</keyword>
<dbReference type="EMBL" id="VKHP01000048">
    <property type="protein sequence ID" value="NEU97023.1"/>
    <property type="molecule type" value="Genomic_DNA"/>
</dbReference>
<evidence type="ECO:0000313" key="1">
    <source>
        <dbReference type="EMBL" id="NEU97023.1"/>
    </source>
</evidence>